<evidence type="ECO:0000256" key="1">
    <source>
        <dbReference type="SAM" id="Phobius"/>
    </source>
</evidence>
<dbReference type="InParanoid" id="A0A0B2UMG9"/>
<dbReference type="Proteomes" id="UP000031056">
    <property type="component" value="Unassembled WGS sequence"/>
</dbReference>
<dbReference type="InterPro" id="IPR022057">
    <property type="entry name" value="Chs7"/>
</dbReference>
<dbReference type="EMBL" id="JOKQ01000003">
    <property type="protein sequence ID" value="KHN70160.1"/>
    <property type="molecule type" value="Genomic_DNA"/>
</dbReference>
<dbReference type="VEuPathDB" id="MicrosporidiaDB:M896_031490"/>
<feature type="transmembrane region" description="Helical" evidence="1">
    <location>
        <begin position="141"/>
        <end position="161"/>
    </location>
</feature>
<accession>A0A0B2UMG9</accession>
<evidence type="ECO:0000313" key="2">
    <source>
        <dbReference type="EMBL" id="KHN70016.1"/>
    </source>
</evidence>
<dbReference type="Pfam" id="PF12271">
    <property type="entry name" value="Chs7"/>
    <property type="match status" value="1"/>
</dbReference>
<dbReference type="STRING" id="1354746.A0A0B2UMG9"/>
<dbReference type="RefSeq" id="XP_014564202.1">
    <property type="nucleotide sequence ID" value="XM_014708716.1"/>
</dbReference>
<dbReference type="PANTHER" id="PTHR35329">
    <property type="entry name" value="CHITIN SYNTHASE EXPORT CHAPERONE"/>
    <property type="match status" value="1"/>
</dbReference>
<dbReference type="RefSeq" id="XP_014564058.1">
    <property type="nucleotide sequence ID" value="XM_014708572.1"/>
</dbReference>
<gene>
    <name evidence="2" type="ORF">M896_030010</name>
    <name evidence="3" type="ORF">M896_031490</name>
</gene>
<dbReference type="VEuPathDB" id="MicrosporidiaDB:M896_030010"/>
<evidence type="ECO:0000313" key="3">
    <source>
        <dbReference type="EMBL" id="KHN70160.1"/>
    </source>
</evidence>
<dbReference type="GO" id="GO:0006457">
    <property type="term" value="P:protein folding"/>
    <property type="evidence" value="ECO:0007669"/>
    <property type="project" value="TreeGrafter"/>
</dbReference>
<comment type="caution">
    <text evidence="3">The sequence shown here is derived from an EMBL/GenBank/DDBJ whole genome shotgun (WGS) entry which is preliminary data.</text>
</comment>
<dbReference type="AlphaFoldDB" id="A0A0B2UMG9"/>
<feature type="transmembrane region" description="Helical" evidence="1">
    <location>
        <begin position="36"/>
        <end position="54"/>
    </location>
</feature>
<evidence type="ECO:0000313" key="4">
    <source>
        <dbReference type="Proteomes" id="UP000031056"/>
    </source>
</evidence>
<dbReference type="OrthoDB" id="2189463at2759"/>
<keyword evidence="1" id="KW-0812">Transmembrane</keyword>
<name>A0A0B2UMG9_9MICR</name>
<feature type="transmembrane region" description="Helical" evidence="1">
    <location>
        <begin position="199"/>
        <end position="226"/>
    </location>
</feature>
<feature type="transmembrane region" description="Helical" evidence="1">
    <location>
        <begin position="115"/>
        <end position="134"/>
    </location>
</feature>
<feature type="transmembrane region" description="Helical" evidence="1">
    <location>
        <begin position="75"/>
        <end position="95"/>
    </location>
</feature>
<dbReference type="HOGENOM" id="CLU_090086_0_0_1"/>
<dbReference type="GO" id="GO:0051082">
    <property type="term" value="F:unfolded protein binding"/>
    <property type="evidence" value="ECO:0007669"/>
    <property type="project" value="TreeGrafter"/>
</dbReference>
<dbReference type="GeneID" id="26261285"/>
<sequence>MHAVDRVCEEVGMPSCRYISEEVCKNSSRNYEIARFKIMSPTTLILLIIAMASTRRMMGHVKALCSSIGRKEMLMFFYLYFGAMAIEAFLVGFGYSTSQQVHLFLTTLQVSLYTSAFFVLFLGCITIDMFMGVFGIRVTTLLRGTTALYSIGMGAMVFIGLSSSNKQIASIPLIVLNMLFFSLYVLLQLKKLKKRNGEVWAFGTLFISLSCFIIANVFLFVGSAIIGIATNRYFDNLFFYHFFILCTFIMVHKYWLSVYDYEVESLRLET</sequence>
<keyword evidence="4" id="KW-1185">Reference proteome</keyword>
<dbReference type="GO" id="GO:0005789">
    <property type="term" value="C:endoplasmic reticulum membrane"/>
    <property type="evidence" value="ECO:0007669"/>
    <property type="project" value="TreeGrafter"/>
</dbReference>
<keyword evidence="1" id="KW-1133">Transmembrane helix</keyword>
<feature type="transmembrane region" description="Helical" evidence="1">
    <location>
        <begin position="238"/>
        <end position="256"/>
    </location>
</feature>
<dbReference type="PANTHER" id="PTHR35329:SF1">
    <property type="entry name" value="CHITIN SYNTHASE EXPORT CHAPERONE"/>
    <property type="match status" value="1"/>
</dbReference>
<protein>
    <submittedName>
        <fullName evidence="3">Uncharacterized protein</fullName>
    </submittedName>
</protein>
<keyword evidence="1" id="KW-0472">Membrane</keyword>
<feature type="transmembrane region" description="Helical" evidence="1">
    <location>
        <begin position="167"/>
        <end position="187"/>
    </location>
</feature>
<organism evidence="3 4">
    <name type="scientific">Ordospora colligata OC4</name>
    <dbReference type="NCBI Taxonomy" id="1354746"/>
    <lineage>
        <taxon>Eukaryota</taxon>
        <taxon>Fungi</taxon>
        <taxon>Fungi incertae sedis</taxon>
        <taxon>Microsporidia</taxon>
        <taxon>Ordosporidae</taxon>
        <taxon>Ordospora</taxon>
    </lineage>
</organism>
<dbReference type="GeneID" id="26261433"/>
<dbReference type="EMBL" id="JOKQ01000003">
    <property type="protein sequence ID" value="KHN70016.1"/>
    <property type="molecule type" value="Genomic_DNA"/>
</dbReference>
<reference evidence="3 4" key="1">
    <citation type="journal article" date="2014" name="MBio">
        <title>The Ordospora colligata genome; evolution of extreme reduction in microsporidia and host-to-parasite horizontal gene transfer.</title>
        <authorList>
            <person name="Pombert J.-F."/>
            <person name="Haag K.L."/>
            <person name="Beidas S."/>
            <person name="Ebert D."/>
            <person name="Keeling P.J."/>
        </authorList>
    </citation>
    <scope>NUCLEOTIDE SEQUENCE [LARGE SCALE GENOMIC DNA]</scope>
    <source>
        <strain evidence="3 4">OC4</strain>
    </source>
</reference>
<proteinExistence type="predicted"/>